<dbReference type="PRINTS" id="PR00009">
    <property type="entry name" value="EGFTGF"/>
</dbReference>
<dbReference type="PANTHER" id="PTHR10740">
    <property type="entry name" value="TRANSFORMING GROWTH FACTOR ALPHA"/>
    <property type="match status" value="1"/>
</dbReference>
<dbReference type="FunFam" id="2.10.25.10:FF:000182">
    <property type="entry name" value="Protransforming growth factor alpha"/>
    <property type="match status" value="1"/>
</dbReference>
<evidence type="ECO:0000256" key="1">
    <source>
        <dbReference type="ARBA" id="ARBA00004239"/>
    </source>
</evidence>
<evidence type="ECO:0000313" key="14">
    <source>
        <dbReference type="RefSeq" id="XP_031760992.1"/>
    </source>
</evidence>
<keyword evidence="11" id="KW-1185">Reference proteome</keyword>
<keyword evidence="8" id="KW-0472">Membrane</keyword>
<reference evidence="10" key="2">
    <citation type="submission" date="2020-05" db="UniProtKB">
        <authorList>
            <consortium name="Ensembl"/>
        </authorList>
    </citation>
    <scope>IDENTIFICATION</scope>
</reference>
<gene>
    <name evidence="15" type="primary">XB5893022</name>
    <name evidence="12 13 14" type="synonym">LOC733728</name>
    <name evidence="10" type="synonym">XB5893022 [provisional]</name>
</gene>
<keyword evidence="8" id="KW-0812">Transmembrane</keyword>
<dbReference type="GO" id="GO:0008083">
    <property type="term" value="F:growth factor activity"/>
    <property type="evidence" value="ECO:0007669"/>
    <property type="project" value="UniProtKB-KW"/>
</dbReference>
<dbReference type="RefSeq" id="XP_031760991.1">
    <property type="nucleotide sequence ID" value="XM_031905131.1"/>
</dbReference>
<evidence type="ECO:0000259" key="9">
    <source>
        <dbReference type="PROSITE" id="PS50026"/>
    </source>
</evidence>
<keyword evidence="4" id="KW-0339">Growth factor</keyword>
<dbReference type="AlphaFoldDB" id="A0A6I8PK37"/>
<keyword evidence="8" id="KW-1133">Transmembrane helix</keyword>
<dbReference type="PANTHER" id="PTHR10740:SF1">
    <property type="entry name" value="PROTRANSFORMING GROWTH FACTOR ALPHA"/>
    <property type="match status" value="1"/>
</dbReference>
<evidence type="ECO:0000313" key="13">
    <source>
        <dbReference type="RefSeq" id="XP_031760991.1"/>
    </source>
</evidence>
<evidence type="ECO:0000313" key="15">
    <source>
        <dbReference type="Xenbase" id="XB-GENE-5893023"/>
    </source>
</evidence>
<dbReference type="OrthoDB" id="9946464at2759"/>
<evidence type="ECO:0000313" key="11">
    <source>
        <dbReference type="Proteomes" id="UP000008143"/>
    </source>
</evidence>
<sequence length="154" mass="17232">MECLHFCWQTSPIPLGYKDCSSRPKGIPVCLSENFTAGMQNSSFVPESFTQSMFAECPDKYTSFCYHGTCRFLISQWEASCMCFNGYIGSRCQYVDLMKVMALDPRSFAVAAISVTLLVALSLIGSMCLGIYLCRVKSEMSRISLLKNMESQDV</sequence>
<evidence type="ECO:0000256" key="5">
    <source>
        <dbReference type="ARBA" id="ARBA00023157"/>
    </source>
</evidence>
<dbReference type="PROSITE" id="PS01186">
    <property type="entry name" value="EGF_2"/>
    <property type="match status" value="1"/>
</dbReference>
<evidence type="ECO:0000256" key="8">
    <source>
        <dbReference type="SAM" id="Phobius"/>
    </source>
</evidence>
<evidence type="ECO:0000313" key="10">
    <source>
        <dbReference type="Ensembl" id="ENSXETP00000057443"/>
    </source>
</evidence>
<evidence type="ECO:0000256" key="2">
    <source>
        <dbReference type="ARBA" id="ARBA00022525"/>
    </source>
</evidence>
<proteinExistence type="predicted"/>
<protein>
    <submittedName>
        <fullName evidence="10">Novel protein</fullName>
    </submittedName>
    <submittedName>
        <fullName evidence="12 13">Protransforming growth factor alpha-like isoform X1</fullName>
    </submittedName>
</protein>
<accession>A0A6I8PK37</accession>
<feature type="transmembrane region" description="Helical" evidence="8">
    <location>
        <begin position="108"/>
        <end position="134"/>
    </location>
</feature>
<dbReference type="Ensembl" id="ENSXETT00000057443">
    <property type="protein sequence ID" value="ENSXETP00000057443"/>
    <property type="gene ID" value="ENSXETG00000027560"/>
</dbReference>
<reference evidence="10" key="1">
    <citation type="journal article" date="2010" name="Science">
        <title>The genome of the Western clawed frog Xenopus tropicalis.</title>
        <authorList>
            <person name="Hellsten U."/>
            <person name="Harland R.M."/>
            <person name="Gilchrist M.J."/>
            <person name="Hendrix D."/>
            <person name="Jurka J."/>
            <person name="Kapitonov V."/>
            <person name="Ovcharenko I."/>
            <person name="Putnam N.H."/>
            <person name="Shu S."/>
            <person name="Taher L."/>
            <person name="Blitz I.L."/>
            <person name="Blumberg B."/>
            <person name="Dichmann D.S."/>
            <person name="Dubchak I."/>
            <person name="Amaya E."/>
            <person name="Detter J.C."/>
            <person name="Fletcher R."/>
            <person name="Gerhard D.S."/>
            <person name="Goodstein D."/>
            <person name="Graves T."/>
            <person name="Grigoriev I.V."/>
            <person name="Grimwood J."/>
            <person name="Kawashima T."/>
            <person name="Lindquist E."/>
            <person name="Lucas S.M."/>
            <person name="Mead P.E."/>
            <person name="Mitros T."/>
            <person name="Ogino H."/>
            <person name="Ohta Y."/>
            <person name="Poliakov A.V."/>
            <person name="Pollet N."/>
            <person name="Robert J."/>
            <person name="Salamov A."/>
            <person name="Sater A.K."/>
            <person name="Schmutz J."/>
            <person name="Terry A."/>
            <person name="Vize P.D."/>
            <person name="Warren W.C."/>
            <person name="Wells D."/>
            <person name="Wills A."/>
            <person name="Wilson R.K."/>
            <person name="Zimmerman L.B."/>
            <person name="Zorn A.M."/>
            <person name="Grainger R."/>
            <person name="Grammer T."/>
            <person name="Khokha M.K."/>
            <person name="Richardson P.M."/>
            <person name="Rokhsar D.S."/>
        </authorList>
    </citation>
    <scope>NUCLEOTIDE SEQUENCE [LARGE SCALE GENOMIC DNA]</scope>
    <source>
        <strain evidence="10">Nigerian</strain>
    </source>
</reference>
<keyword evidence="5 7" id="KW-1015">Disulfide bond</keyword>
<keyword evidence="3 7" id="KW-0245">EGF-like domain</keyword>
<keyword evidence="2" id="KW-0964">Secreted</keyword>
<feature type="domain" description="EGF-like" evidence="9">
    <location>
        <begin position="53"/>
        <end position="93"/>
    </location>
</feature>
<evidence type="ECO:0000256" key="7">
    <source>
        <dbReference type="PROSITE-ProRule" id="PRU00076"/>
    </source>
</evidence>
<comment type="subcellular location">
    <subcellularLocation>
        <location evidence="1">Secreted</location>
        <location evidence="1">Extracellular space</location>
    </subcellularLocation>
</comment>
<dbReference type="Proteomes" id="UP000008143">
    <property type="component" value="Chromosome 7"/>
</dbReference>
<dbReference type="Xenbase" id="XB-GENE-5893023">
    <property type="gene designation" value="XB5893022"/>
</dbReference>
<dbReference type="InterPro" id="IPR000742">
    <property type="entry name" value="EGF"/>
</dbReference>
<dbReference type="RefSeq" id="XP_031760992.1">
    <property type="nucleotide sequence ID" value="XM_031905132.1"/>
</dbReference>
<dbReference type="OMA" id="WEASCIC"/>
<evidence type="ECO:0000256" key="6">
    <source>
        <dbReference type="ARBA" id="ARBA00023246"/>
    </source>
</evidence>
<dbReference type="GO" id="GO:0008284">
    <property type="term" value="P:positive regulation of cell population proliferation"/>
    <property type="evidence" value="ECO:0007669"/>
    <property type="project" value="UniProtKB-ARBA"/>
</dbReference>
<dbReference type="PROSITE" id="PS50026">
    <property type="entry name" value="EGF_3"/>
    <property type="match status" value="1"/>
</dbReference>
<dbReference type="Gene3D" id="2.10.25.10">
    <property type="entry name" value="Laminin"/>
    <property type="match status" value="1"/>
</dbReference>
<dbReference type="PROSITE" id="PS00022">
    <property type="entry name" value="EGF_1"/>
    <property type="match status" value="1"/>
</dbReference>
<keyword evidence="6" id="KW-0497">Mitogen</keyword>
<dbReference type="GO" id="GO:0005615">
    <property type="term" value="C:extracellular space"/>
    <property type="evidence" value="ECO:0007669"/>
    <property type="project" value="UniProtKB-ARBA"/>
</dbReference>
<comment type="caution">
    <text evidence="7">Lacks conserved residue(s) required for the propagation of feature annotation.</text>
</comment>
<dbReference type="AGR" id="Xenbase:XB-GENE-5893023"/>
<evidence type="ECO:0000256" key="4">
    <source>
        <dbReference type="ARBA" id="ARBA00023030"/>
    </source>
</evidence>
<evidence type="ECO:0000256" key="3">
    <source>
        <dbReference type="ARBA" id="ARBA00022536"/>
    </source>
</evidence>
<feature type="disulfide bond" evidence="7">
    <location>
        <begin position="83"/>
        <end position="92"/>
    </location>
</feature>
<dbReference type="RefSeq" id="XP_031760990.1">
    <property type="nucleotide sequence ID" value="XM_031905130.1"/>
</dbReference>
<evidence type="ECO:0000313" key="12">
    <source>
        <dbReference type="RefSeq" id="XP_031760990.1"/>
    </source>
</evidence>
<dbReference type="Bgee" id="ENSXETG00000027560">
    <property type="expression patterns" value="Expressed in egg cell and 6 other cell types or tissues"/>
</dbReference>
<reference evidence="12 13" key="3">
    <citation type="submission" date="2025-04" db="UniProtKB">
        <authorList>
            <consortium name="RefSeq"/>
        </authorList>
    </citation>
    <scope>IDENTIFICATION</scope>
    <source>
        <strain evidence="12 13">Nigerian</strain>
        <tissue evidence="12 13">Liver and blood</tissue>
    </source>
</reference>
<name>A0A6I8PK37_XENTR</name>
<dbReference type="GO" id="GO:0051781">
    <property type="term" value="P:positive regulation of cell division"/>
    <property type="evidence" value="ECO:0007669"/>
    <property type="project" value="UniProtKB-KW"/>
</dbReference>
<dbReference type="SUPFAM" id="SSF57196">
    <property type="entry name" value="EGF/Laminin"/>
    <property type="match status" value="1"/>
</dbReference>
<organism evidence="10">
    <name type="scientific">Xenopus tropicalis</name>
    <name type="common">Western clawed frog</name>
    <name type="synonym">Silurana tropicalis</name>
    <dbReference type="NCBI Taxonomy" id="8364"/>
    <lineage>
        <taxon>Eukaryota</taxon>
        <taxon>Metazoa</taxon>
        <taxon>Chordata</taxon>
        <taxon>Craniata</taxon>
        <taxon>Vertebrata</taxon>
        <taxon>Euteleostomi</taxon>
        <taxon>Amphibia</taxon>
        <taxon>Batrachia</taxon>
        <taxon>Anura</taxon>
        <taxon>Pipoidea</taxon>
        <taxon>Pipidae</taxon>
        <taxon>Xenopodinae</taxon>
        <taxon>Xenopus</taxon>
        <taxon>Silurana</taxon>
    </lineage>
</organism>
<dbReference type="GeneTree" id="ENSGT00940000160058"/>